<dbReference type="Proteomes" id="UP001595685">
    <property type="component" value="Unassembled WGS sequence"/>
</dbReference>
<feature type="compositionally biased region" description="Low complexity" evidence="2">
    <location>
        <begin position="47"/>
        <end position="77"/>
    </location>
</feature>
<evidence type="ECO:0000256" key="2">
    <source>
        <dbReference type="SAM" id="MobiDB-lite"/>
    </source>
</evidence>
<gene>
    <name evidence="4" type="ORF">ACFOLH_02650</name>
</gene>
<sequence length="233" mass="23454">MPADGGGARYHEPRDRSPVPAVLVGALVVVTLVSAQVSVAGGGGTAGTVAAGQEQAETQQTGQAQPDQGQPAPDQTGLEQTDQAEPTQEETGEAGPSGEQTGPASPGATDDATDEATDAATEDTTGLPRPVEVTFEVGSDEPAGDAEALLRPLVEALLDDPSARVRVVGHASPSNDPVLEEQLSLRRAETVLDVLADEGLPAGRADVVAAGSTQAGRSVSGTDRRVTVEVVPG</sequence>
<protein>
    <submittedName>
        <fullName evidence="4">OmpA family protein</fullName>
    </submittedName>
</protein>
<feature type="region of interest" description="Disordered" evidence="2">
    <location>
        <begin position="40"/>
        <end position="144"/>
    </location>
</feature>
<dbReference type="CDD" id="cd07185">
    <property type="entry name" value="OmpA_C-like"/>
    <property type="match status" value="1"/>
</dbReference>
<feature type="compositionally biased region" description="Acidic residues" evidence="2">
    <location>
        <begin position="111"/>
        <end position="121"/>
    </location>
</feature>
<dbReference type="InterPro" id="IPR036737">
    <property type="entry name" value="OmpA-like_sf"/>
</dbReference>
<accession>A0ABV7WEA4</accession>
<comment type="caution">
    <text evidence="4">The sequence shown here is derived from an EMBL/GenBank/DDBJ whole genome shotgun (WGS) entry which is preliminary data.</text>
</comment>
<name>A0ABV7WEA4_9MICO</name>
<organism evidence="4 5">
    <name type="scientific">Aquipuribacter hungaricus</name>
    <dbReference type="NCBI Taxonomy" id="545624"/>
    <lineage>
        <taxon>Bacteria</taxon>
        <taxon>Bacillati</taxon>
        <taxon>Actinomycetota</taxon>
        <taxon>Actinomycetes</taxon>
        <taxon>Micrococcales</taxon>
        <taxon>Intrasporangiaceae</taxon>
        <taxon>Aquipuribacter</taxon>
    </lineage>
</organism>
<feature type="domain" description="OmpA-like" evidence="3">
    <location>
        <begin position="122"/>
        <end position="233"/>
    </location>
</feature>
<keyword evidence="5" id="KW-1185">Reference proteome</keyword>
<evidence type="ECO:0000256" key="1">
    <source>
        <dbReference type="PROSITE-ProRule" id="PRU00473"/>
    </source>
</evidence>
<dbReference type="InterPro" id="IPR006665">
    <property type="entry name" value="OmpA-like"/>
</dbReference>
<evidence type="ECO:0000313" key="4">
    <source>
        <dbReference type="EMBL" id="MFC3687237.1"/>
    </source>
</evidence>
<proteinExistence type="predicted"/>
<dbReference type="RefSeq" id="WP_340290606.1">
    <property type="nucleotide sequence ID" value="NZ_JBBEOI010000020.1"/>
</dbReference>
<dbReference type="Gene3D" id="3.30.1330.60">
    <property type="entry name" value="OmpA-like domain"/>
    <property type="match status" value="1"/>
</dbReference>
<dbReference type="Pfam" id="PF00691">
    <property type="entry name" value="OmpA"/>
    <property type="match status" value="1"/>
</dbReference>
<evidence type="ECO:0000259" key="3">
    <source>
        <dbReference type="PROSITE" id="PS51123"/>
    </source>
</evidence>
<dbReference type="SUPFAM" id="SSF103088">
    <property type="entry name" value="OmpA-like"/>
    <property type="match status" value="1"/>
</dbReference>
<dbReference type="PANTHER" id="PTHR30329:SF21">
    <property type="entry name" value="LIPOPROTEIN YIAD-RELATED"/>
    <property type="match status" value="1"/>
</dbReference>
<evidence type="ECO:0000313" key="5">
    <source>
        <dbReference type="Proteomes" id="UP001595685"/>
    </source>
</evidence>
<dbReference type="PANTHER" id="PTHR30329">
    <property type="entry name" value="STATOR ELEMENT OF FLAGELLAR MOTOR COMPLEX"/>
    <property type="match status" value="1"/>
</dbReference>
<dbReference type="InterPro" id="IPR050330">
    <property type="entry name" value="Bact_OuterMem_StrucFunc"/>
</dbReference>
<dbReference type="EMBL" id="JBHRWW010000001">
    <property type="protein sequence ID" value="MFC3687237.1"/>
    <property type="molecule type" value="Genomic_DNA"/>
</dbReference>
<dbReference type="PROSITE" id="PS51123">
    <property type="entry name" value="OMPA_2"/>
    <property type="match status" value="1"/>
</dbReference>
<keyword evidence="1" id="KW-0472">Membrane</keyword>
<reference evidence="5" key="1">
    <citation type="journal article" date="2019" name="Int. J. Syst. Evol. Microbiol.">
        <title>The Global Catalogue of Microorganisms (GCM) 10K type strain sequencing project: providing services to taxonomists for standard genome sequencing and annotation.</title>
        <authorList>
            <consortium name="The Broad Institute Genomics Platform"/>
            <consortium name="The Broad Institute Genome Sequencing Center for Infectious Disease"/>
            <person name="Wu L."/>
            <person name="Ma J."/>
        </authorList>
    </citation>
    <scope>NUCLEOTIDE SEQUENCE [LARGE SCALE GENOMIC DNA]</scope>
    <source>
        <strain evidence="5">NCAIM B.02333</strain>
    </source>
</reference>